<keyword evidence="3" id="KW-1185">Reference proteome</keyword>
<dbReference type="Proteomes" id="UP000069940">
    <property type="component" value="Unassembled WGS sequence"/>
</dbReference>
<evidence type="ECO:0000313" key="2">
    <source>
        <dbReference type="EnsemblMetazoa" id="AALFPA23_021740.P32186"/>
    </source>
</evidence>
<sequence>MSLYTTSWQTLSPFLRTDRRKDVQDQNRCRITNAITNFIHGFNKSNKQHDPVVKFCTSATRATTRFLKRNPDICILSADKGNRTVIMYREEYNQKMRALINDDDTYVEVKRDPTPSIQSKNNSIVRRMKDLQLVDNYTARELSRYDSVCPRIYGQPKAHKQDVPLRPVIPNMTAPTYMLSKFVARILQESLVSKYNTASSFTFCQEIQQIKLPEGYVIVSLDVVSLFTNVPRELVRKSIIDRWSEINTEINLDLFIEIVDLCMDSSYFRFEGKYFKQIFSTAMGSSLSPILADIALDSVIDKAISTLPFQIPVLKKYVDDIFIAVSSVAMSSVQIIQNYFLC</sequence>
<name>A0ABM1ZUE2_AEDAL</name>
<organism evidence="2 3">
    <name type="scientific">Aedes albopictus</name>
    <name type="common">Asian tiger mosquito</name>
    <name type="synonym">Stegomyia albopicta</name>
    <dbReference type="NCBI Taxonomy" id="7160"/>
    <lineage>
        <taxon>Eukaryota</taxon>
        <taxon>Metazoa</taxon>
        <taxon>Ecdysozoa</taxon>
        <taxon>Arthropoda</taxon>
        <taxon>Hexapoda</taxon>
        <taxon>Insecta</taxon>
        <taxon>Pterygota</taxon>
        <taxon>Neoptera</taxon>
        <taxon>Endopterygota</taxon>
        <taxon>Diptera</taxon>
        <taxon>Nematocera</taxon>
        <taxon>Culicoidea</taxon>
        <taxon>Culicidae</taxon>
        <taxon>Culicinae</taxon>
        <taxon>Aedini</taxon>
        <taxon>Aedes</taxon>
        <taxon>Stegomyia</taxon>
    </lineage>
</organism>
<dbReference type="PANTHER" id="PTHR21301:SF10">
    <property type="entry name" value="REVERSE TRANSCRIPTASE DOMAIN-CONTAINING PROTEIN"/>
    <property type="match status" value="1"/>
</dbReference>
<dbReference type="GeneID" id="134290171"/>
<dbReference type="RefSeq" id="XP_062713214.1">
    <property type="nucleotide sequence ID" value="XM_062857230.1"/>
</dbReference>
<evidence type="ECO:0000313" key="3">
    <source>
        <dbReference type="Proteomes" id="UP000069940"/>
    </source>
</evidence>
<evidence type="ECO:0000259" key="1">
    <source>
        <dbReference type="PROSITE" id="PS50878"/>
    </source>
</evidence>
<reference evidence="3" key="1">
    <citation type="journal article" date="2015" name="Proc. Natl. Acad. Sci. U.S.A.">
        <title>Genome sequence of the Asian Tiger mosquito, Aedes albopictus, reveals insights into its biology, genetics, and evolution.</title>
        <authorList>
            <person name="Chen X.G."/>
            <person name="Jiang X."/>
            <person name="Gu J."/>
            <person name="Xu M."/>
            <person name="Wu Y."/>
            <person name="Deng Y."/>
            <person name="Zhang C."/>
            <person name="Bonizzoni M."/>
            <person name="Dermauw W."/>
            <person name="Vontas J."/>
            <person name="Armbruster P."/>
            <person name="Huang X."/>
            <person name="Yang Y."/>
            <person name="Zhang H."/>
            <person name="He W."/>
            <person name="Peng H."/>
            <person name="Liu Y."/>
            <person name="Wu K."/>
            <person name="Chen J."/>
            <person name="Lirakis M."/>
            <person name="Topalis P."/>
            <person name="Van Leeuwen T."/>
            <person name="Hall A.B."/>
            <person name="Jiang X."/>
            <person name="Thorpe C."/>
            <person name="Mueller R.L."/>
            <person name="Sun C."/>
            <person name="Waterhouse R.M."/>
            <person name="Yan G."/>
            <person name="Tu Z.J."/>
            <person name="Fang X."/>
            <person name="James A.A."/>
        </authorList>
    </citation>
    <scope>NUCLEOTIDE SEQUENCE [LARGE SCALE GENOMIC DNA]</scope>
    <source>
        <strain evidence="3">Foshan</strain>
    </source>
</reference>
<accession>A0ABM1ZUE2</accession>
<feature type="domain" description="Reverse transcriptase" evidence="1">
    <location>
        <begin position="136"/>
        <end position="342"/>
    </location>
</feature>
<proteinExistence type="predicted"/>
<reference evidence="2" key="2">
    <citation type="submission" date="2025-05" db="UniProtKB">
        <authorList>
            <consortium name="EnsemblMetazoa"/>
        </authorList>
    </citation>
    <scope>IDENTIFICATION</scope>
    <source>
        <strain evidence="2">Foshan</strain>
    </source>
</reference>
<dbReference type="EnsemblMetazoa" id="AALFPA23_021740.R32186">
    <property type="protein sequence ID" value="AALFPA23_021740.P32186"/>
    <property type="gene ID" value="AALFPA23_021740"/>
</dbReference>
<protein>
    <recommendedName>
        <fullName evidence="1">Reverse transcriptase domain-containing protein</fullName>
    </recommendedName>
</protein>
<dbReference type="PANTHER" id="PTHR21301">
    <property type="entry name" value="REVERSE TRANSCRIPTASE"/>
    <property type="match status" value="1"/>
</dbReference>
<dbReference type="PROSITE" id="PS50878">
    <property type="entry name" value="RT_POL"/>
    <property type="match status" value="1"/>
</dbReference>
<dbReference type="InterPro" id="IPR000477">
    <property type="entry name" value="RT_dom"/>
</dbReference>